<evidence type="ECO:0000256" key="1">
    <source>
        <dbReference type="ARBA" id="ARBA00022723"/>
    </source>
</evidence>
<dbReference type="GO" id="GO:0000981">
    <property type="term" value="F:DNA-binding transcription factor activity, RNA polymerase II-specific"/>
    <property type="evidence" value="ECO:0007669"/>
    <property type="project" value="InterPro"/>
</dbReference>
<dbReference type="Gene3D" id="4.10.240.10">
    <property type="entry name" value="Zn(2)-C6 fungal-type DNA-binding domain"/>
    <property type="match status" value="1"/>
</dbReference>
<evidence type="ECO:0000313" key="9">
    <source>
        <dbReference type="Proteomes" id="UP000191144"/>
    </source>
</evidence>
<dbReference type="EMBL" id="LT598479">
    <property type="protein sequence ID" value="SCU82269.1"/>
    <property type="molecule type" value="Genomic_DNA"/>
</dbReference>
<proteinExistence type="predicted"/>
<evidence type="ECO:0000259" key="7">
    <source>
        <dbReference type="PROSITE" id="PS50048"/>
    </source>
</evidence>
<dbReference type="InterPro" id="IPR051127">
    <property type="entry name" value="Fungal_SecMet_Regulators"/>
</dbReference>
<evidence type="ECO:0000256" key="5">
    <source>
        <dbReference type="ARBA" id="ARBA00023242"/>
    </source>
</evidence>
<dbReference type="SMART" id="SM00066">
    <property type="entry name" value="GAL4"/>
    <property type="match status" value="1"/>
</dbReference>
<sequence length="673" mass="75346">MGGKKMMKACTKCKQRKKKCSGGLPCDYCIKINLPHECEYKEKVRSKFATVSERYISSLKSRIMELEGELAKINSGATETVAVSAPSSNALMNPLIEPEYRLQRQTVGNGESSTSCDSRYLGMSACAQFLRKLKESLTMSGDPNGGVLSETSHSRSSASGPSKILTQDSTDDSYLQIVVKELLPSKAEANRLLDIACRMIGADYMFIEADYFKIVEELYEKVLPVTASEKVQYANELLRFVSHLALGSLFDRENPTASSLGKELHQTSISLYGQILKSYDQAAGATLIQSLLCMAYFALSQNKTTFVFTTVGAAIRTMLALGYHRKVKSKRENRVFWLCFIYDRLLAVRFGFPLMIDERDINIPVFNEAERTHKAASLDIYHFVAQVNLAKITTQVLAKIYTQNAFSFLHNCHSVLKQLKEWFDALPSELKFDYNDIKTGTVRSTFNLHINYNYSIIISTRPVLLYVFNRMMSNIGAGGPVFEQRQFELIQVLLDSCIQAAEVQSRILAKLYYDGKMANCSYLDCHYIFSATIILILAGYCQTLSDNSALYSGDVMNLFGAIEHNLRILQGLSEYNVVASDFNRQLTEFIDMMSSDEVVAVLKEEPKPEADPASFLQRLKSPNPNFPDAANNNLDQGCDVSDLGFVDLSNLVSNIDKDLESGIALNMYLDENL</sequence>
<dbReference type="Pfam" id="PF00172">
    <property type="entry name" value="Zn_clus"/>
    <property type="match status" value="1"/>
</dbReference>
<dbReference type="GO" id="GO:0006351">
    <property type="term" value="P:DNA-templated transcription"/>
    <property type="evidence" value="ECO:0007669"/>
    <property type="project" value="InterPro"/>
</dbReference>
<keyword evidence="2" id="KW-0862">Zinc</keyword>
<evidence type="ECO:0000313" key="8">
    <source>
        <dbReference type="EMBL" id="SCU82269.1"/>
    </source>
</evidence>
<feature type="domain" description="Zn(2)-C6 fungal-type" evidence="7">
    <location>
        <begin position="9"/>
        <end position="40"/>
    </location>
</feature>
<dbReference type="InterPro" id="IPR007219">
    <property type="entry name" value="XnlR_reg_dom"/>
</dbReference>
<dbReference type="AlphaFoldDB" id="A0A1G4IYP8"/>
<evidence type="ECO:0000256" key="6">
    <source>
        <dbReference type="SAM" id="MobiDB-lite"/>
    </source>
</evidence>
<dbReference type="PANTHER" id="PTHR47424">
    <property type="entry name" value="REGULATORY PROTEIN GAL4"/>
    <property type="match status" value="1"/>
</dbReference>
<reference evidence="9" key="1">
    <citation type="submission" date="2016-03" db="EMBL/GenBank/DDBJ databases">
        <authorList>
            <person name="Devillers Hugo."/>
        </authorList>
    </citation>
    <scope>NUCLEOTIDE SEQUENCE [LARGE SCALE GENOMIC DNA]</scope>
</reference>
<dbReference type="CDD" id="cd00067">
    <property type="entry name" value="GAL4"/>
    <property type="match status" value="1"/>
</dbReference>
<feature type="compositionally biased region" description="Polar residues" evidence="6">
    <location>
        <begin position="149"/>
        <end position="167"/>
    </location>
</feature>
<dbReference type="InterPro" id="IPR001138">
    <property type="entry name" value="Zn2Cys6_DnaBD"/>
</dbReference>
<evidence type="ECO:0000256" key="3">
    <source>
        <dbReference type="ARBA" id="ARBA00023015"/>
    </source>
</evidence>
<evidence type="ECO:0000256" key="4">
    <source>
        <dbReference type="ARBA" id="ARBA00023163"/>
    </source>
</evidence>
<dbReference type="PROSITE" id="PS50048">
    <property type="entry name" value="ZN2_CY6_FUNGAL_2"/>
    <property type="match status" value="1"/>
</dbReference>
<gene>
    <name evidence="8" type="ORF">LAME_0C00408G</name>
</gene>
<dbReference type="SUPFAM" id="SSF57701">
    <property type="entry name" value="Zn2/Cys6 DNA-binding domain"/>
    <property type="match status" value="1"/>
</dbReference>
<dbReference type="PANTHER" id="PTHR47424:SF6">
    <property type="entry name" value="PROLINE UTILIZATION TRANS-ACTIVATOR"/>
    <property type="match status" value="1"/>
</dbReference>
<keyword evidence="5" id="KW-0539">Nucleus</keyword>
<dbReference type="SMART" id="SM00906">
    <property type="entry name" value="Fungal_trans"/>
    <property type="match status" value="1"/>
</dbReference>
<name>A0A1G4IYP8_9SACH</name>
<keyword evidence="9" id="KW-1185">Reference proteome</keyword>
<dbReference type="CDD" id="cd12148">
    <property type="entry name" value="fungal_TF_MHR"/>
    <property type="match status" value="1"/>
</dbReference>
<dbReference type="GO" id="GO:0008270">
    <property type="term" value="F:zinc ion binding"/>
    <property type="evidence" value="ECO:0007669"/>
    <property type="project" value="InterPro"/>
</dbReference>
<organism evidence="8 9">
    <name type="scientific">Lachancea meyersii CBS 8951</name>
    <dbReference type="NCBI Taxonomy" id="1266667"/>
    <lineage>
        <taxon>Eukaryota</taxon>
        <taxon>Fungi</taxon>
        <taxon>Dikarya</taxon>
        <taxon>Ascomycota</taxon>
        <taxon>Saccharomycotina</taxon>
        <taxon>Saccharomycetes</taxon>
        <taxon>Saccharomycetales</taxon>
        <taxon>Saccharomycetaceae</taxon>
        <taxon>Lachancea</taxon>
    </lineage>
</organism>
<keyword evidence="3" id="KW-0805">Transcription regulation</keyword>
<dbReference type="InterPro" id="IPR036864">
    <property type="entry name" value="Zn2-C6_fun-type_DNA-bd_sf"/>
</dbReference>
<accession>A0A1G4IYP8</accession>
<dbReference type="GO" id="GO:0003677">
    <property type="term" value="F:DNA binding"/>
    <property type="evidence" value="ECO:0007669"/>
    <property type="project" value="InterPro"/>
</dbReference>
<keyword evidence="1" id="KW-0479">Metal-binding</keyword>
<protein>
    <submittedName>
        <fullName evidence="8">LAME_0C00408g1_1</fullName>
    </submittedName>
</protein>
<dbReference type="OrthoDB" id="3364175at2759"/>
<keyword evidence="4" id="KW-0804">Transcription</keyword>
<dbReference type="Pfam" id="PF04082">
    <property type="entry name" value="Fungal_trans"/>
    <property type="match status" value="1"/>
</dbReference>
<dbReference type="Proteomes" id="UP000191144">
    <property type="component" value="Chromosome C"/>
</dbReference>
<evidence type="ECO:0000256" key="2">
    <source>
        <dbReference type="ARBA" id="ARBA00022833"/>
    </source>
</evidence>
<dbReference type="PROSITE" id="PS00463">
    <property type="entry name" value="ZN2_CY6_FUNGAL_1"/>
    <property type="match status" value="1"/>
</dbReference>
<feature type="region of interest" description="Disordered" evidence="6">
    <location>
        <begin position="141"/>
        <end position="167"/>
    </location>
</feature>